<dbReference type="EMBL" id="BMQA01000041">
    <property type="protein sequence ID" value="GGJ52115.1"/>
    <property type="molecule type" value="Genomic_DNA"/>
</dbReference>
<feature type="region of interest" description="Disordered" evidence="1">
    <location>
        <begin position="82"/>
        <end position="146"/>
    </location>
</feature>
<dbReference type="AlphaFoldDB" id="A0A917P1J6"/>
<evidence type="ECO:0000313" key="3">
    <source>
        <dbReference type="Proteomes" id="UP000657574"/>
    </source>
</evidence>
<keyword evidence="3" id="KW-1185">Reference proteome</keyword>
<protein>
    <submittedName>
        <fullName evidence="2">Uncharacterized protein</fullName>
    </submittedName>
</protein>
<comment type="caution">
    <text evidence="2">The sequence shown here is derived from an EMBL/GenBank/DDBJ whole genome shotgun (WGS) entry which is preliminary data.</text>
</comment>
<gene>
    <name evidence="2" type="ORF">GCM10010121_073740</name>
</gene>
<reference evidence="2" key="1">
    <citation type="journal article" date="2014" name="Int. J. Syst. Evol. Microbiol.">
        <title>Complete genome sequence of Corynebacterium casei LMG S-19264T (=DSM 44701T), isolated from a smear-ripened cheese.</title>
        <authorList>
            <consortium name="US DOE Joint Genome Institute (JGI-PGF)"/>
            <person name="Walter F."/>
            <person name="Albersmeier A."/>
            <person name="Kalinowski J."/>
            <person name="Ruckert C."/>
        </authorList>
    </citation>
    <scope>NUCLEOTIDE SEQUENCE</scope>
    <source>
        <strain evidence="2">JCM 3086</strain>
    </source>
</reference>
<dbReference type="Proteomes" id="UP000657574">
    <property type="component" value="Unassembled WGS sequence"/>
</dbReference>
<feature type="compositionally biased region" description="Gly residues" evidence="1">
    <location>
        <begin position="1"/>
        <end position="14"/>
    </location>
</feature>
<evidence type="ECO:0000313" key="2">
    <source>
        <dbReference type="EMBL" id="GGJ52115.1"/>
    </source>
</evidence>
<feature type="region of interest" description="Disordered" evidence="1">
    <location>
        <begin position="1"/>
        <end position="49"/>
    </location>
</feature>
<name>A0A917P1J6_9ACTN</name>
<organism evidence="2 3">
    <name type="scientific">Streptomyces brasiliensis</name>
    <dbReference type="NCBI Taxonomy" id="1954"/>
    <lineage>
        <taxon>Bacteria</taxon>
        <taxon>Bacillati</taxon>
        <taxon>Actinomycetota</taxon>
        <taxon>Actinomycetes</taxon>
        <taxon>Kitasatosporales</taxon>
        <taxon>Streptomycetaceae</taxon>
        <taxon>Streptomyces</taxon>
    </lineage>
</organism>
<accession>A0A917P1J6</accession>
<proteinExistence type="predicted"/>
<sequence length="146" mass="13587">MKCGGEGVEVGGGQVLDDGDELVSAQASGGAVASAPSTEPVGGGDEGGVPCGVAVGVVEGLEVVEVDQEDGGVRVPADAVFGAGGPSGASVQAGERVAADGGESAGEDAAVHGSAQRAANGARAHVSAPLGTAGRPIPPKGQAHGA</sequence>
<feature type="compositionally biased region" description="Low complexity" evidence="1">
    <location>
        <begin position="22"/>
        <end position="40"/>
    </location>
</feature>
<evidence type="ECO:0000256" key="1">
    <source>
        <dbReference type="SAM" id="MobiDB-lite"/>
    </source>
</evidence>
<reference evidence="2" key="2">
    <citation type="submission" date="2020-09" db="EMBL/GenBank/DDBJ databases">
        <authorList>
            <person name="Sun Q."/>
            <person name="Ohkuma M."/>
        </authorList>
    </citation>
    <scope>NUCLEOTIDE SEQUENCE</scope>
    <source>
        <strain evidence="2">JCM 3086</strain>
    </source>
</reference>